<evidence type="ECO:0000259" key="3">
    <source>
        <dbReference type="Pfam" id="PF13828"/>
    </source>
</evidence>
<keyword evidence="5" id="KW-1185">Reference proteome</keyword>
<keyword evidence="2" id="KW-0812">Transmembrane</keyword>
<dbReference type="Pfam" id="PF13828">
    <property type="entry name" value="DUF4190"/>
    <property type="match status" value="1"/>
</dbReference>
<feature type="compositionally biased region" description="Gly residues" evidence="1">
    <location>
        <begin position="17"/>
        <end position="31"/>
    </location>
</feature>
<protein>
    <submittedName>
        <fullName evidence="4">Integral membrane protein</fullName>
    </submittedName>
</protein>
<proteinExistence type="predicted"/>
<evidence type="ECO:0000256" key="1">
    <source>
        <dbReference type="SAM" id="MobiDB-lite"/>
    </source>
</evidence>
<name>A0A0A0C2X8_9CELL</name>
<evidence type="ECO:0000313" key="5">
    <source>
        <dbReference type="Proteomes" id="UP000054314"/>
    </source>
</evidence>
<dbReference type="InterPro" id="IPR025241">
    <property type="entry name" value="DUF4190"/>
</dbReference>
<feature type="region of interest" description="Disordered" evidence="1">
    <location>
        <begin position="1"/>
        <end position="44"/>
    </location>
</feature>
<evidence type="ECO:0000313" key="4">
    <source>
        <dbReference type="EMBL" id="KGM14347.1"/>
    </source>
</evidence>
<evidence type="ECO:0000256" key="2">
    <source>
        <dbReference type="SAM" id="Phobius"/>
    </source>
</evidence>
<gene>
    <name evidence="4" type="ORF">N869_13915</name>
</gene>
<keyword evidence="2" id="KW-0472">Membrane</keyword>
<dbReference type="AlphaFoldDB" id="A0A0A0C2X8"/>
<feature type="compositionally biased region" description="Low complexity" evidence="1">
    <location>
        <begin position="1"/>
        <end position="16"/>
    </location>
</feature>
<dbReference type="OrthoDB" id="4829526at2"/>
<dbReference type="EMBL" id="AXCZ01000005">
    <property type="protein sequence ID" value="KGM14347.1"/>
    <property type="molecule type" value="Genomic_DNA"/>
</dbReference>
<organism evidence="4 5">
    <name type="scientific">Cellulomonas bogoriensis 69B4 = DSM 16987</name>
    <dbReference type="NCBI Taxonomy" id="1386082"/>
    <lineage>
        <taxon>Bacteria</taxon>
        <taxon>Bacillati</taxon>
        <taxon>Actinomycetota</taxon>
        <taxon>Actinomycetes</taxon>
        <taxon>Micrococcales</taxon>
        <taxon>Cellulomonadaceae</taxon>
        <taxon>Cellulomonas</taxon>
    </lineage>
</organism>
<keyword evidence="2" id="KW-1133">Transmembrane helix</keyword>
<comment type="caution">
    <text evidence="4">The sequence shown here is derived from an EMBL/GenBank/DDBJ whole genome shotgun (WGS) entry which is preliminary data.</text>
</comment>
<feature type="transmembrane region" description="Helical" evidence="2">
    <location>
        <begin position="52"/>
        <end position="78"/>
    </location>
</feature>
<sequence>MSNPTGPQDPYGAQPPQGGGYGAQPPGGGYGAPPPPPGYGSVPGGSTEKNSLGVWALILGILGLVCCGIFTAIPAIIVGQKSKQAAAEGLANNGGLGSAGVILGWIGIALTVLGAIWAFAMGGLAVLGDPTIWDTTGY</sequence>
<dbReference type="RefSeq" id="WP_052104821.1">
    <property type="nucleotide sequence ID" value="NZ_AXCZ01000005.1"/>
</dbReference>
<dbReference type="Proteomes" id="UP000054314">
    <property type="component" value="Unassembled WGS sequence"/>
</dbReference>
<accession>A0A0A0C2X8</accession>
<reference evidence="4 5" key="1">
    <citation type="submission" date="2013-08" db="EMBL/GenBank/DDBJ databases">
        <title>Genome sequencing of Cellulomonas bogoriensis 69B4.</title>
        <authorList>
            <person name="Chen F."/>
            <person name="Li Y."/>
            <person name="Wang G."/>
        </authorList>
    </citation>
    <scope>NUCLEOTIDE SEQUENCE [LARGE SCALE GENOMIC DNA]</scope>
    <source>
        <strain evidence="4 5">69B4</strain>
    </source>
</reference>
<feature type="domain" description="DUF4190" evidence="3">
    <location>
        <begin position="52"/>
        <end position="113"/>
    </location>
</feature>
<feature type="transmembrane region" description="Helical" evidence="2">
    <location>
        <begin position="99"/>
        <end position="120"/>
    </location>
</feature>